<dbReference type="InterPro" id="IPR036412">
    <property type="entry name" value="HAD-like_sf"/>
</dbReference>
<dbReference type="Proteomes" id="UP000463961">
    <property type="component" value="Chromosome"/>
</dbReference>
<evidence type="ECO:0000313" key="1">
    <source>
        <dbReference type="EMBL" id="BBU68644.1"/>
    </source>
</evidence>
<reference evidence="2" key="1">
    <citation type="submission" date="2020-01" db="EMBL/GenBank/DDBJ databases">
        <title>Phosphoaccumulans saitamaens gen. nov., sp. nov., a polyphosphate accumulating bacterium isolated from surface river water.</title>
        <authorList>
            <person name="Watanabe K."/>
            <person name="Suda W."/>
        </authorList>
    </citation>
    <scope>NUCLEOTIDE SEQUENCE [LARGE SCALE GENOMIC DNA]</scope>
    <source>
        <strain evidence="2">ICHIAU1</strain>
    </source>
</reference>
<organism evidence="1 2">
    <name type="scientific">Fluviibacter phosphoraccumulans</name>
    <dbReference type="NCBI Taxonomy" id="1751046"/>
    <lineage>
        <taxon>Bacteria</taxon>
        <taxon>Pseudomonadati</taxon>
        <taxon>Pseudomonadota</taxon>
        <taxon>Betaproteobacteria</taxon>
        <taxon>Rhodocyclales</taxon>
        <taxon>Fluviibacteraceae</taxon>
        <taxon>Fluviibacter</taxon>
    </lineage>
</organism>
<sequence>MARIPVWVFDLDDTLHHATPHIFPHINRAMTSYIERHLSLDYAAATALRQHYWQRYGATLLGLIRHHGVDPHHFLAETHNFDNLSSMLMTAPALAETLKQLPGRRIIFSNAPRTYTHDVLHLTGLFPLFDAIYTVESFGFQPKPMRNGFQKLLRKEQIRPGQAIMIEDSLPNLVMAKRLGMHTLWVTRTLRNSPWVDHKLRSIIDLRHLVGWSQRATCGAK</sequence>
<dbReference type="SUPFAM" id="SSF56784">
    <property type="entry name" value="HAD-like"/>
    <property type="match status" value="1"/>
</dbReference>
<dbReference type="EMBL" id="AP022345">
    <property type="protein sequence ID" value="BBU68644.1"/>
    <property type="molecule type" value="Genomic_DNA"/>
</dbReference>
<dbReference type="SFLD" id="SFLDG01132">
    <property type="entry name" value="C1.5.3:_5'-Nucleotidase_Like"/>
    <property type="match status" value="1"/>
</dbReference>
<dbReference type="SFLD" id="SFLDG01129">
    <property type="entry name" value="C1.5:_HAD__Beta-PGM__Phosphata"/>
    <property type="match status" value="1"/>
</dbReference>
<dbReference type="RefSeq" id="WP_162050583.1">
    <property type="nucleotide sequence ID" value="NZ_AP019011.1"/>
</dbReference>
<dbReference type="NCBIfam" id="TIGR01509">
    <property type="entry name" value="HAD-SF-IA-v3"/>
    <property type="match status" value="1"/>
</dbReference>
<dbReference type="Gene3D" id="1.10.150.450">
    <property type="match status" value="1"/>
</dbReference>
<dbReference type="InterPro" id="IPR006439">
    <property type="entry name" value="HAD-SF_hydro_IA"/>
</dbReference>
<dbReference type="InterPro" id="IPR010237">
    <property type="entry name" value="Pyr-5-nucltdase"/>
</dbReference>
<dbReference type="OrthoDB" id="8558420at2"/>
<name>A0A679HUJ6_9RHOO</name>
<dbReference type="PANTHER" id="PTHR12725">
    <property type="entry name" value="HALOACID DEHALOGENASE-LIKE HYDROLASE"/>
    <property type="match status" value="1"/>
</dbReference>
<keyword evidence="2" id="KW-1185">Reference proteome</keyword>
<dbReference type="Pfam" id="PF00702">
    <property type="entry name" value="Hydrolase"/>
    <property type="match status" value="1"/>
</dbReference>
<dbReference type="AlphaFoldDB" id="A0A679HUJ6"/>
<dbReference type="SFLD" id="SFLDS00003">
    <property type="entry name" value="Haloacid_Dehalogenase"/>
    <property type="match status" value="1"/>
</dbReference>
<gene>
    <name evidence="1" type="ORF">ICHIAU1_09270</name>
</gene>
<proteinExistence type="predicted"/>
<accession>A0A679HUJ6</accession>
<protein>
    <submittedName>
        <fullName evidence="1">Pyrimidine 5'-nucleotidase</fullName>
    </submittedName>
</protein>
<dbReference type="Gene3D" id="3.40.50.1000">
    <property type="entry name" value="HAD superfamily/HAD-like"/>
    <property type="match status" value="1"/>
</dbReference>
<dbReference type="PANTHER" id="PTHR12725:SF117">
    <property type="entry name" value="HALOACID DEHALOGENASE-LIKE HYDROLASE"/>
    <property type="match status" value="1"/>
</dbReference>
<evidence type="ECO:0000313" key="2">
    <source>
        <dbReference type="Proteomes" id="UP000463961"/>
    </source>
</evidence>
<dbReference type="InterPro" id="IPR023214">
    <property type="entry name" value="HAD_sf"/>
</dbReference>
<dbReference type="NCBIfam" id="TIGR01993">
    <property type="entry name" value="Pyr-5-nucltdase"/>
    <property type="match status" value="1"/>
</dbReference>